<dbReference type="InterPro" id="IPR035892">
    <property type="entry name" value="C2_domain_sf"/>
</dbReference>
<keyword evidence="2" id="KW-0812">Transmembrane</keyword>
<dbReference type="InterPro" id="IPR052981">
    <property type="entry name" value="Ingression_C2_domain"/>
</dbReference>
<feature type="compositionally biased region" description="Low complexity" evidence="1">
    <location>
        <begin position="243"/>
        <end position="256"/>
    </location>
</feature>
<evidence type="ECO:0000313" key="4">
    <source>
        <dbReference type="EMBL" id="ORZ37424.1"/>
    </source>
</evidence>
<proteinExistence type="predicted"/>
<comment type="caution">
    <text evidence="4">The sequence shown here is derived from an EMBL/GenBank/DDBJ whole genome shotgun (WGS) entry which is preliminary data.</text>
</comment>
<dbReference type="Pfam" id="PF00168">
    <property type="entry name" value="C2"/>
    <property type="match status" value="1"/>
</dbReference>
<feature type="region of interest" description="Disordered" evidence="1">
    <location>
        <begin position="163"/>
        <end position="265"/>
    </location>
</feature>
<keyword evidence="2" id="KW-1133">Transmembrane helix</keyword>
<feature type="compositionally biased region" description="Pro residues" evidence="1">
    <location>
        <begin position="220"/>
        <end position="242"/>
    </location>
</feature>
<feature type="transmembrane region" description="Helical" evidence="2">
    <location>
        <begin position="273"/>
        <end position="298"/>
    </location>
</feature>
<evidence type="ECO:0000259" key="3">
    <source>
        <dbReference type="PROSITE" id="PS50004"/>
    </source>
</evidence>
<reference evidence="4 5" key="1">
    <citation type="submission" date="2016-07" db="EMBL/GenBank/DDBJ databases">
        <title>Pervasive Adenine N6-methylation of Active Genes in Fungi.</title>
        <authorList>
            <consortium name="DOE Joint Genome Institute"/>
            <person name="Mondo S.J."/>
            <person name="Dannebaum R.O."/>
            <person name="Kuo R.C."/>
            <person name="Labutti K."/>
            <person name="Haridas S."/>
            <person name="Kuo A."/>
            <person name="Salamov A."/>
            <person name="Ahrendt S.R."/>
            <person name="Lipzen A."/>
            <person name="Sullivan W."/>
            <person name="Andreopoulos W.B."/>
            <person name="Clum A."/>
            <person name="Lindquist E."/>
            <person name="Daum C."/>
            <person name="Ramamoorthy G.K."/>
            <person name="Gryganskyi A."/>
            <person name="Culley D."/>
            <person name="Magnuson J.K."/>
            <person name="James T.Y."/>
            <person name="O'Malley M.A."/>
            <person name="Stajich J.E."/>
            <person name="Spatafora J.W."/>
            <person name="Visel A."/>
            <person name="Grigoriev I.V."/>
        </authorList>
    </citation>
    <scope>NUCLEOTIDE SEQUENCE [LARGE SCALE GENOMIC DNA]</scope>
    <source>
        <strain evidence="4 5">PL171</strain>
    </source>
</reference>
<feature type="domain" description="C2" evidence="3">
    <location>
        <begin position="1"/>
        <end position="110"/>
    </location>
</feature>
<dbReference type="EMBL" id="MCFL01000012">
    <property type="protein sequence ID" value="ORZ37424.1"/>
    <property type="molecule type" value="Genomic_DNA"/>
</dbReference>
<dbReference type="SUPFAM" id="SSF49562">
    <property type="entry name" value="C2 domain (Calcium/lipid-binding domain, CaLB)"/>
    <property type="match status" value="1"/>
</dbReference>
<accession>A0A1Y2HTX9</accession>
<dbReference type="InterPro" id="IPR000008">
    <property type="entry name" value="C2_dom"/>
</dbReference>
<dbReference type="PANTHER" id="PTHR47052">
    <property type="entry name" value="CONSERVED SERINE PROLINE-RICH PROTEIN (AFU_ORTHOLOGUE AFUA_2G01790)"/>
    <property type="match status" value="1"/>
</dbReference>
<evidence type="ECO:0000256" key="1">
    <source>
        <dbReference type="SAM" id="MobiDB-lite"/>
    </source>
</evidence>
<dbReference type="PANTHER" id="PTHR47052:SF3">
    <property type="entry name" value="INGRESSION PROTEIN 1"/>
    <property type="match status" value="1"/>
</dbReference>
<dbReference type="Gene3D" id="2.60.40.150">
    <property type="entry name" value="C2 domain"/>
    <property type="match status" value="1"/>
</dbReference>
<keyword evidence="2" id="KW-0472">Membrane</keyword>
<protein>
    <submittedName>
        <fullName evidence="4">C2 domain-containing protein</fullName>
    </submittedName>
</protein>
<dbReference type="PROSITE" id="PS50004">
    <property type="entry name" value="C2"/>
    <property type="match status" value="1"/>
</dbReference>
<name>A0A1Y2HTX9_9FUNG</name>
<sequence>MWHERETDNGRHDCLVPVGARNLRPSPLGLSDPYCLVRHGTSTHRGNAHRSGGTQPAWGSTFKLPINPATPREVIVEIFDEAPSANNALMGGCLITLDVALQAGFVDHWFDLFDQQGQHAGQIHLTLVFHNSAAPAGYPSVGPPAYGAVPNGPATPMTGVSTQFTGASTASGAPGPNGFPQDQKDPNLYNATPQPFNGTGPADGARPLHPVGPASSSAAPMPPGYGGPAPYPGAAPGGPAPYPGYQQQPHHGGSSQFATPHGKPLMQSGAFKAGAAGAAAGALLGGGVLAAGVGAFVGSKLQQHFKGKNKPPKH</sequence>
<keyword evidence="5" id="KW-1185">Reference proteome</keyword>
<dbReference type="STRING" id="765915.A0A1Y2HTX9"/>
<evidence type="ECO:0000256" key="2">
    <source>
        <dbReference type="SAM" id="Phobius"/>
    </source>
</evidence>
<gene>
    <name evidence="4" type="ORF">BCR44DRAFT_1033000</name>
</gene>
<organism evidence="4 5">
    <name type="scientific">Catenaria anguillulae PL171</name>
    <dbReference type="NCBI Taxonomy" id="765915"/>
    <lineage>
        <taxon>Eukaryota</taxon>
        <taxon>Fungi</taxon>
        <taxon>Fungi incertae sedis</taxon>
        <taxon>Blastocladiomycota</taxon>
        <taxon>Blastocladiomycetes</taxon>
        <taxon>Blastocladiales</taxon>
        <taxon>Catenariaceae</taxon>
        <taxon>Catenaria</taxon>
    </lineage>
</organism>
<dbReference type="SMART" id="SM00239">
    <property type="entry name" value="C2"/>
    <property type="match status" value="1"/>
</dbReference>
<dbReference type="Proteomes" id="UP000193411">
    <property type="component" value="Unassembled WGS sequence"/>
</dbReference>
<evidence type="ECO:0000313" key="5">
    <source>
        <dbReference type="Proteomes" id="UP000193411"/>
    </source>
</evidence>
<dbReference type="AlphaFoldDB" id="A0A1Y2HTX9"/>